<dbReference type="InterPro" id="IPR036890">
    <property type="entry name" value="HATPase_C_sf"/>
</dbReference>
<dbReference type="CDD" id="cd16917">
    <property type="entry name" value="HATPase_UhpB-NarQ-NarX-like"/>
    <property type="match status" value="1"/>
</dbReference>
<evidence type="ECO:0000256" key="1">
    <source>
        <dbReference type="ARBA" id="ARBA00000085"/>
    </source>
</evidence>
<name>A0ABQ5MRI0_9MICC</name>
<evidence type="ECO:0000256" key="9">
    <source>
        <dbReference type="SAM" id="Phobius"/>
    </source>
</evidence>
<keyword evidence="6 13" id="KW-0418">Kinase</keyword>
<feature type="domain" description="DUF7134" evidence="12">
    <location>
        <begin position="32"/>
        <end position="151"/>
    </location>
</feature>
<evidence type="ECO:0000313" key="13">
    <source>
        <dbReference type="EMBL" id="GLB66592.1"/>
    </source>
</evidence>
<dbReference type="InterPro" id="IPR050482">
    <property type="entry name" value="Sensor_HK_TwoCompSys"/>
</dbReference>
<dbReference type="Gene3D" id="1.20.5.1930">
    <property type="match status" value="1"/>
</dbReference>
<feature type="transmembrane region" description="Helical" evidence="9">
    <location>
        <begin position="66"/>
        <end position="81"/>
    </location>
</feature>
<gene>
    <name evidence="13" type="ORF">AHIS1636_10310</name>
</gene>
<dbReference type="Pfam" id="PF23539">
    <property type="entry name" value="DUF7134"/>
    <property type="match status" value="1"/>
</dbReference>
<dbReference type="Pfam" id="PF07730">
    <property type="entry name" value="HisKA_3"/>
    <property type="match status" value="1"/>
</dbReference>
<evidence type="ECO:0000256" key="3">
    <source>
        <dbReference type="ARBA" id="ARBA00022553"/>
    </source>
</evidence>
<evidence type="ECO:0000256" key="4">
    <source>
        <dbReference type="ARBA" id="ARBA00022679"/>
    </source>
</evidence>
<dbReference type="SUPFAM" id="SSF55874">
    <property type="entry name" value="ATPase domain of HSP90 chaperone/DNA topoisomerase II/histidine kinase"/>
    <property type="match status" value="1"/>
</dbReference>
<keyword evidence="8" id="KW-0902">Two-component regulatory system</keyword>
<feature type="domain" description="Histidine kinase/HSP90-like ATPase" evidence="10">
    <location>
        <begin position="325"/>
        <end position="411"/>
    </location>
</feature>
<dbReference type="RefSeq" id="WP_264794738.1">
    <property type="nucleotide sequence ID" value="NZ_BRVS01000004.1"/>
</dbReference>
<reference evidence="13 14" key="1">
    <citation type="journal article" date="2023" name="Int. J. Syst. Evol. Microbiol.">
        <title>Arthrobacter mangrovi sp. nov., an actinobacterium isolated from the rhizosphere of a mangrove.</title>
        <authorList>
            <person name="Hamada M."/>
            <person name="Saitou S."/>
            <person name="Enomoto N."/>
            <person name="Nanri K."/>
            <person name="Hidaka K."/>
            <person name="Miura T."/>
            <person name="Tamura T."/>
        </authorList>
    </citation>
    <scope>NUCLEOTIDE SEQUENCE [LARGE SCALE GENOMIC DNA]</scope>
    <source>
        <strain evidence="13 14">NBRC 112813</strain>
    </source>
</reference>
<evidence type="ECO:0000256" key="8">
    <source>
        <dbReference type="ARBA" id="ARBA00023012"/>
    </source>
</evidence>
<feature type="domain" description="Signal transduction histidine kinase subgroup 3 dimerisation and phosphoacceptor" evidence="11">
    <location>
        <begin position="212"/>
        <end position="277"/>
    </location>
</feature>
<keyword evidence="5" id="KW-0547">Nucleotide-binding</keyword>
<evidence type="ECO:0000259" key="10">
    <source>
        <dbReference type="Pfam" id="PF02518"/>
    </source>
</evidence>
<protein>
    <recommendedName>
        <fullName evidence="2">histidine kinase</fullName>
        <ecNumber evidence="2">2.7.13.3</ecNumber>
    </recommendedName>
</protein>
<dbReference type="Pfam" id="PF02518">
    <property type="entry name" value="HATPase_c"/>
    <property type="match status" value="1"/>
</dbReference>
<feature type="transmembrane region" description="Helical" evidence="9">
    <location>
        <begin position="111"/>
        <end position="143"/>
    </location>
</feature>
<organism evidence="13 14">
    <name type="scientific">Arthrobacter mangrovi</name>
    <dbReference type="NCBI Taxonomy" id="2966350"/>
    <lineage>
        <taxon>Bacteria</taxon>
        <taxon>Bacillati</taxon>
        <taxon>Actinomycetota</taxon>
        <taxon>Actinomycetes</taxon>
        <taxon>Micrococcales</taxon>
        <taxon>Micrococcaceae</taxon>
        <taxon>Arthrobacter</taxon>
    </lineage>
</organism>
<dbReference type="EMBL" id="BRVS01000004">
    <property type="protein sequence ID" value="GLB66592.1"/>
    <property type="molecule type" value="Genomic_DNA"/>
</dbReference>
<evidence type="ECO:0000256" key="7">
    <source>
        <dbReference type="ARBA" id="ARBA00022840"/>
    </source>
</evidence>
<keyword evidence="14" id="KW-1185">Reference proteome</keyword>
<evidence type="ECO:0000259" key="12">
    <source>
        <dbReference type="Pfam" id="PF23539"/>
    </source>
</evidence>
<dbReference type="PANTHER" id="PTHR24421:SF10">
    <property type="entry name" value="NITRATE_NITRITE SENSOR PROTEIN NARQ"/>
    <property type="match status" value="1"/>
</dbReference>
<dbReference type="InterPro" id="IPR011712">
    <property type="entry name" value="Sig_transdc_His_kin_sub3_dim/P"/>
</dbReference>
<comment type="catalytic activity">
    <reaction evidence="1">
        <text>ATP + protein L-histidine = ADP + protein N-phospho-L-histidine.</text>
        <dbReference type="EC" id="2.7.13.3"/>
    </reaction>
</comment>
<evidence type="ECO:0000256" key="2">
    <source>
        <dbReference type="ARBA" id="ARBA00012438"/>
    </source>
</evidence>
<dbReference type="Gene3D" id="3.30.565.10">
    <property type="entry name" value="Histidine kinase-like ATPase, C-terminal domain"/>
    <property type="match status" value="1"/>
</dbReference>
<comment type="caution">
    <text evidence="13">The sequence shown here is derived from an EMBL/GenBank/DDBJ whole genome shotgun (WGS) entry which is preliminary data.</text>
</comment>
<feature type="transmembrane region" description="Helical" evidence="9">
    <location>
        <begin position="164"/>
        <end position="185"/>
    </location>
</feature>
<dbReference type="GO" id="GO:0016301">
    <property type="term" value="F:kinase activity"/>
    <property type="evidence" value="ECO:0007669"/>
    <property type="project" value="UniProtKB-KW"/>
</dbReference>
<dbReference type="Proteomes" id="UP001209654">
    <property type="component" value="Unassembled WGS sequence"/>
</dbReference>
<evidence type="ECO:0000256" key="5">
    <source>
        <dbReference type="ARBA" id="ARBA00022741"/>
    </source>
</evidence>
<dbReference type="PANTHER" id="PTHR24421">
    <property type="entry name" value="NITRATE/NITRITE SENSOR PROTEIN NARX-RELATED"/>
    <property type="match status" value="1"/>
</dbReference>
<keyword evidence="7" id="KW-0067">ATP-binding</keyword>
<evidence type="ECO:0000256" key="6">
    <source>
        <dbReference type="ARBA" id="ARBA00022777"/>
    </source>
</evidence>
<keyword evidence="3" id="KW-0597">Phosphoprotein</keyword>
<dbReference type="InterPro" id="IPR003594">
    <property type="entry name" value="HATPase_dom"/>
</dbReference>
<sequence>MSAQSSAKEAAERTAAVSFAEISSKRRGPIRRYFHAHPVAMDWVLIAATALFGLPNVVVTLGKGEWLPLVLLLAVCAALAFRRRFPWLVLALATVSDVLTILYTSTGSSSIGIWIALYTLATTVRAAVAVAAAIVVGVLMVAAMGINLPPEISESIASGELPPYVGLVSGVIMILFNVIAAGIGVTVRRDRLHDMELHRWAADNAMLASATERNRIAREMHDVVAHSLSVMVALSDGAAVVVKKDPQRAGEVLGQLSTTGRTALADMRRVLGVLREGGQQPAAPLEPAGSELADLVEGFRAAGLPLKVVTSGPPLPEDPNFRLNAYRIIQESLTNVLRYARGMSEVELTVARSDGQVYICVSDDGRAPANVKSLGAGQGIAGMRERAAIYSGQVACGPRPGGGWIVEATLHWPGEELAHG</sequence>
<keyword evidence="4" id="KW-0808">Transferase</keyword>
<accession>A0ABQ5MRI0</accession>
<dbReference type="EC" id="2.7.13.3" evidence="2"/>
<keyword evidence="9" id="KW-1133">Transmembrane helix</keyword>
<proteinExistence type="predicted"/>
<keyword evidence="9" id="KW-0472">Membrane</keyword>
<evidence type="ECO:0000313" key="14">
    <source>
        <dbReference type="Proteomes" id="UP001209654"/>
    </source>
</evidence>
<dbReference type="InterPro" id="IPR055558">
    <property type="entry name" value="DUF7134"/>
</dbReference>
<keyword evidence="9" id="KW-0812">Transmembrane</keyword>
<feature type="transmembrane region" description="Helical" evidence="9">
    <location>
        <begin position="33"/>
        <end position="54"/>
    </location>
</feature>
<evidence type="ECO:0000259" key="11">
    <source>
        <dbReference type="Pfam" id="PF07730"/>
    </source>
</evidence>